<evidence type="ECO:0000256" key="3">
    <source>
        <dbReference type="ARBA" id="ARBA00004922"/>
    </source>
</evidence>
<comment type="function">
    <text evidence="15">Intramembrane glycolipid transporter that operates in the biosynthetic pathway of dolichol-linked oligosaccharides, the glycan precursors employed in protein asparagine (N)-glycosylation. The sequential addition of sugars to dolichol pyrophosphate produces dolichol-linked oligosaccharides containing fourteen sugars, including two GlcNAcs, nine mannoses and three glucoses. Once assembled, the oligosaccharide is transferred from the lipid to nascent proteins by oligosaccharyltransferases. The assembly of dolichol-linked oligosaccharides begins on the cytosolic side of the endoplasmic reticulum membrane and finishes in its lumen. RFT1 could mediate the translocation of the cytosolically oriented intermediate DolPP-GlcNAc2Man5, produced by ALG11, into the ER lumen where dolichol-linked oligosaccharides assembly continues. However, the intramembrane lipid transporter activity could not be confirmed in vitro.</text>
</comment>
<dbReference type="InterPro" id="IPR018468">
    <property type="entry name" value="SFR1/Mei5"/>
</dbReference>
<evidence type="ECO:0000256" key="15">
    <source>
        <dbReference type="ARBA" id="ARBA00045912"/>
    </source>
</evidence>
<keyword evidence="9 17" id="KW-1133">Transmembrane helix</keyword>
<reference evidence="18" key="1">
    <citation type="journal article" date="2012" name="Nature">
        <title>The oyster genome reveals stress adaptation and complexity of shell formation.</title>
        <authorList>
            <person name="Zhang G."/>
            <person name="Fang X."/>
            <person name="Guo X."/>
            <person name="Li L."/>
            <person name="Luo R."/>
            <person name="Xu F."/>
            <person name="Yang P."/>
            <person name="Zhang L."/>
            <person name="Wang X."/>
            <person name="Qi H."/>
            <person name="Xiong Z."/>
            <person name="Que H."/>
            <person name="Xie Y."/>
            <person name="Holland P.W."/>
            <person name="Paps J."/>
            <person name="Zhu Y."/>
            <person name="Wu F."/>
            <person name="Chen Y."/>
            <person name="Wang J."/>
            <person name="Peng C."/>
            <person name="Meng J."/>
            <person name="Yang L."/>
            <person name="Liu J."/>
            <person name="Wen B."/>
            <person name="Zhang N."/>
            <person name="Huang Z."/>
            <person name="Zhu Q."/>
            <person name="Feng Y."/>
            <person name="Mount A."/>
            <person name="Hedgecock D."/>
            <person name="Xu Z."/>
            <person name="Liu Y."/>
            <person name="Domazet-Loso T."/>
            <person name="Du Y."/>
            <person name="Sun X."/>
            <person name="Zhang S."/>
            <person name="Liu B."/>
            <person name="Cheng P."/>
            <person name="Jiang X."/>
            <person name="Li J."/>
            <person name="Fan D."/>
            <person name="Wang W."/>
            <person name="Fu W."/>
            <person name="Wang T."/>
            <person name="Wang B."/>
            <person name="Zhang J."/>
            <person name="Peng Z."/>
            <person name="Li Y."/>
            <person name="Li N."/>
            <person name="Wang J."/>
            <person name="Chen M."/>
            <person name="He Y."/>
            <person name="Tan F."/>
            <person name="Song X."/>
            <person name="Zheng Q."/>
            <person name="Huang R."/>
            <person name="Yang H."/>
            <person name="Du X."/>
            <person name="Chen L."/>
            <person name="Yang M."/>
            <person name="Gaffney P.M."/>
            <person name="Wang S."/>
            <person name="Luo L."/>
            <person name="She Z."/>
            <person name="Ming Y."/>
            <person name="Huang W."/>
            <person name="Zhang S."/>
            <person name="Huang B."/>
            <person name="Zhang Y."/>
            <person name="Qu T."/>
            <person name="Ni P."/>
            <person name="Miao G."/>
            <person name="Wang J."/>
            <person name="Wang Q."/>
            <person name="Steinberg C.E."/>
            <person name="Wang H."/>
            <person name="Li N."/>
            <person name="Qian L."/>
            <person name="Zhang G."/>
            <person name="Li Y."/>
            <person name="Yang H."/>
            <person name="Liu X."/>
            <person name="Wang J."/>
            <person name="Yin Y."/>
            <person name="Wang J."/>
        </authorList>
    </citation>
    <scope>NUCLEOTIDE SEQUENCE [LARGE SCALE GENOMIC DNA]</scope>
    <source>
        <strain evidence="18">05x7-T-G4-1.051#20</strain>
    </source>
</reference>
<keyword evidence="12" id="KW-0539">Nucleus</keyword>
<evidence type="ECO:0000256" key="7">
    <source>
        <dbReference type="ARBA" id="ARBA00022763"/>
    </source>
</evidence>
<evidence type="ECO:0000256" key="1">
    <source>
        <dbReference type="ARBA" id="ARBA00004123"/>
    </source>
</evidence>
<evidence type="ECO:0000256" key="5">
    <source>
        <dbReference type="ARBA" id="ARBA00010288"/>
    </source>
</evidence>
<evidence type="ECO:0000256" key="4">
    <source>
        <dbReference type="ARBA" id="ARBA00008729"/>
    </source>
</evidence>
<feature type="transmembrane region" description="Helical" evidence="17">
    <location>
        <begin position="330"/>
        <end position="350"/>
    </location>
</feature>
<evidence type="ECO:0000256" key="14">
    <source>
        <dbReference type="ARBA" id="ARBA00044819"/>
    </source>
</evidence>
<feature type="transmembrane region" description="Helical" evidence="17">
    <location>
        <begin position="497"/>
        <end position="520"/>
    </location>
</feature>
<evidence type="ECO:0000313" key="18">
    <source>
        <dbReference type="EMBL" id="EKC25614.1"/>
    </source>
</evidence>
<protein>
    <recommendedName>
        <fullName evidence="13">Man(5)GlcNAc(2)-PP-dolichol translocation protein RFT1</fullName>
    </recommendedName>
    <alternativeName>
        <fullName evidence="14">Protein RFT1 homolog</fullName>
    </alternativeName>
</protein>
<evidence type="ECO:0000256" key="12">
    <source>
        <dbReference type="ARBA" id="ARBA00023242"/>
    </source>
</evidence>
<name>K1Q2M0_MAGGI</name>
<dbReference type="AlphaFoldDB" id="K1Q2M0"/>
<feature type="transmembrane region" description="Helical" evidence="17">
    <location>
        <begin position="370"/>
        <end position="394"/>
    </location>
</feature>
<keyword evidence="6 17" id="KW-0812">Transmembrane</keyword>
<feature type="compositionally biased region" description="Basic and acidic residues" evidence="16">
    <location>
        <begin position="739"/>
        <end position="749"/>
    </location>
</feature>
<feature type="transmembrane region" description="Helical" evidence="17">
    <location>
        <begin position="87"/>
        <end position="106"/>
    </location>
</feature>
<dbReference type="GO" id="GO:0006281">
    <property type="term" value="P:DNA repair"/>
    <property type="evidence" value="ECO:0007669"/>
    <property type="project" value="UniProtKB-KW"/>
</dbReference>
<organism evidence="18">
    <name type="scientific">Magallana gigas</name>
    <name type="common">Pacific oyster</name>
    <name type="synonym">Crassostrea gigas</name>
    <dbReference type="NCBI Taxonomy" id="29159"/>
    <lineage>
        <taxon>Eukaryota</taxon>
        <taxon>Metazoa</taxon>
        <taxon>Spiralia</taxon>
        <taxon>Lophotrochozoa</taxon>
        <taxon>Mollusca</taxon>
        <taxon>Bivalvia</taxon>
        <taxon>Autobranchia</taxon>
        <taxon>Pteriomorphia</taxon>
        <taxon>Ostreida</taxon>
        <taxon>Ostreoidea</taxon>
        <taxon>Ostreidae</taxon>
        <taxon>Magallana</taxon>
    </lineage>
</organism>
<comment type="subcellular location">
    <subcellularLocation>
        <location evidence="2">Endoplasmic reticulum membrane</location>
        <topology evidence="2">Multi-pass membrane protein</topology>
    </subcellularLocation>
    <subcellularLocation>
        <location evidence="1">Nucleus</location>
    </subcellularLocation>
</comment>
<dbReference type="PANTHER" id="PTHR13117:SF5">
    <property type="entry name" value="PROTEIN RFT1 HOMOLOG"/>
    <property type="match status" value="1"/>
</dbReference>
<accession>K1Q2M0</accession>
<keyword evidence="11" id="KW-0234">DNA repair</keyword>
<dbReference type="GO" id="GO:0005634">
    <property type="term" value="C:nucleus"/>
    <property type="evidence" value="ECO:0007669"/>
    <property type="project" value="UniProtKB-SubCell"/>
</dbReference>
<gene>
    <name evidence="18" type="ORF">CGI_10013565</name>
</gene>
<feature type="compositionally biased region" description="Polar residues" evidence="16">
    <location>
        <begin position="714"/>
        <end position="723"/>
    </location>
</feature>
<feature type="compositionally biased region" description="Basic and acidic residues" evidence="16">
    <location>
        <begin position="760"/>
        <end position="771"/>
    </location>
</feature>
<keyword evidence="10 17" id="KW-0472">Membrane</keyword>
<dbReference type="FunCoup" id="K1Q2M0">
    <property type="interactions" value="1175"/>
</dbReference>
<proteinExistence type="inferred from homology"/>
<evidence type="ECO:0000256" key="6">
    <source>
        <dbReference type="ARBA" id="ARBA00022692"/>
    </source>
</evidence>
<feature type="transmembrane region" description="Helical" evidence="17">
    <location>
        <begin position="463"/>
        <end position="485"/>
    </location>
</feature>
<feature type="transmembrane region" description="Helical" evidence="17">
    <location>
        <begin position="179"/>
        <end position="200"/>
    </location>
</feature>
<feature type="transmembrane region" description="Helical" evidence="17">
    <location>
        <begin position="118"/>
        <end position="141"/>
    </location>
</feature>
<dbReference type="GO" id="GO:0005789">
    <property type="term" value="C:endoplasmic reticulum membrane"/>
    <property type="evidence" value="ECO:0007669"/>
    <property type="project" value="UniProtKB-SubCell"/>
</dbReference>
<dbReference type="PANTHER" id="PTHR13117">
    <property type="entry name" value="ENDOPLASMIC RETICULUM MULTISPAN TRANSMEMBRANE PROTEIN-RELATED"/>
    <property type="match status" value="1"/>
</dbReference>
<comment type="similarity">
    <text evidence="5">Belongs to the RFT1 family.</text>
</comment>
<evidence type="ECO:0000256" key="2">
    <source>
        <dbReference type="ARBA" id="ARBA00004477"/>
    </source>
</evidence>
<evidence type="ECO:0000256" key="9">
    <source>
        <dbReference type="ARBA" id="ARBA00022989"/>
    </source>
</evidence>
<dbReference type="Pfam" id="PF10376">
    <property type="entry name" value="Mei5"/>
    <property type="match status" value="1"/>
</dbReference>
<evidence type="ECO:0000256" key="13">
    <source>
        <dbReference type="ARBA" id="ARBA00044793"/>
    </source>
</evidence>
<comment type="similarity">
    <text evidence="4">Belongs to the SFR1/MEI5 family.</text>
</comment>
<evidence type="ECO:0000256" key="11">
    <source>
        <dbReference type="ARBA" id="ARBA00023204"/>
    </source>
</evidence>
<feature type="region of interest" description="Disordered" evidence="16">
    <location>
        <begin position="697"/>
        <end position="723"/>
    </location>
</feature>
<feature type="transmembrane region" description="Helical" evidence="17">
    <location>
        <begin position="153"/>
        <end position="173"/>
    </location>
</feature>
<dbReference type="GO" id="GO:0006488">
    <property type="term" value="P:dolichol-linked oligosaccharide biosynthetic process"/>
    <property type="evidence" value="ECO:0007669"/>
    <property type="project" value="InterPro"/>
</dbReference>
<keyword evidence="7" id="KW-0227">DNA damage</keyword>
<dbReference type="EMBL" id="JH816746">
    <property type="protein sequence ID" value="EKC25614.1"/>
    <property type="molecule type" value="Genomic_DNA"/>
</dbReference>
<feature type="transmembrane region" description="Helical" evidence="17">
    <location>
        <begin position="560"/>
        <end position="582"/>
    </location>
</feature>
<evidence type="ECO:0000256" key="16">
    <source>
        <dbReference type="SAM" id="MobiDB-lite"/>
    </source>
</evidence>
<dbReference type="GO" id="GO:0034203">
    <property type="term" value="P:glycolipid translocation"/>
    <property type="evidence" value="ECO:0007669"/>
    <property type="project" value="TreeGrafter"/>
</dbReference>
<evidence type="ECO:0000256" key="8">
    <source>
        <dbReference type="ARBA" id="ARBA00022824"/>
    </source>
</evidence>
<feature type="transmembrane region" description="Helical" evidence="17">
    <location>
        <begin position="526"/>
        <end position="548"/>
    </location>
</feature>
<feature type="transmembrane region" description="Helical" evidence="17">
    <location>
        <begin position="406"/>
        <end position="432"/>
    </location>
</feature>
<feature type="region of interest" description="Disordered" evidence="16">
    <location>
        <begin position="739"/>
        <end position="799"/>
    </location>
</feature>
<dbReference type="HOGENOM" id="CLU_326040_0_0_1"/>
<keyword evidence="8" id="KW-0256">Endoplasmic reticulum</keyword>
<dbReference type="InParanoid" id="K1Q2M0"/>
<comment type="pathway">
    <text evidence="3">Protein modification; protein glycosylation.</text>
</comment>
<dbReference type="Pfam" id="PF04506">
    <property type="entry name" value="Rft-1"/>
    <property type="match status" value="1"/>
</dbReference>
<sequence length="884" mass="99194">MKGQDLLAGAARAATYNMALQLCIRMMTFILNGVVLRYISKELLGVVNVRLTLLYTTTLFIATESFDQACLSKIENKDWRQVVNQMWLTFPMSIVVCFIFGSIWMYGLESPDPESIPYYGVGVLCFCLNTIITTLARPHFIIGQCHLFNRLRVVSVALSELLKCVVAAFLVIYFPQWGLINFCIAQLVCAISYSSIYYAVFYMMIKNKDLEETFVFQTVGDFFPRILPDKPFIDQRLASLTGSFFKQSIFKQILTEGEKYVMTVFGVLNFGDQGVYDIINNLGSLAPRFIFQPIEESGRLFFSSLFTRGQSLQLQSKDSIELVTSVLQHLLKTVTLIGCIILVFGQPYAYLALDLYGGSLLSSGAGPLLLRWYCLYVLLLAVNGITECFYFSIMSKEEIDSYNHKMLLFSVILLGSSLFLTQIFGSVGFVLANSINIGCRILQSVWFIHNFYKDSSYQPLKGFLPSFSVLGALALAYCTTAFSEYYLCCDGGNLYKLLHIAIGGVCLLCVLVTIVFNSSYQPLKGFLPSFSVLGALALAYCTTAFSEYYLCCDGGNLYKLLHIAIGGVCLLCVLVIALSVIAEPTFITFEIRSLTHTSPQLFPGILQTNSTLLLITKDSLNDSQTSAERDHAYVLGGTEDNIMTEENHLTPHRSASQMSSGLKERLKRCGRYHSSPVMGQNAQRRTHFTSPLLATAEQHGTKQTLEKEKGEEQSPVSVSANSKSMDFLSPSYCSLDTKKLHTSDPDSGHKTAVSGLVRPHRLDFSQDHPVCDKMASSSIMNESADSETQEQDKRRQQLQASIKEKEDVLRKLRLVQFYENKHDLGKMEELIRKWYQVSQEGLVDLLNLMPEPRPELTELIDHLGIDHSMIGYNKEDQSFTDYTE</sequence>
<evidence type="ECO:0000256" key="10">
    <source>
        <dbReference type="ARBA" id="ARBA00023136"/>
    </source>
</evidence>
<evidence type="ECO:0000256" key="17">
    <source>
        <dbReference type="SAM" id="Phobius"/>
    </source>
</evidence>
<dbReference type="InterPro" id="IPR007594">
    <property type="entry name" value="RFT1"/>
</dbReference>